<dbReference type="PANTHER" id="PTHR32196:SF21">
    <property type="entry name" value="ABC TRANSPORTER PERMEASE PROTEIN YPHD-RELATED"/>
    <property type="match status" value="1"/>
</dbReference>
<name>A0AAE2SXG0_RHILE</name>
<evidence type="ECO:0000256" key="8">
    <source>
        <dbReference type="SAM" id="Phobius"/>
    </source>
</evidence>
<dbReference type="AlphaFoldDB" id="A0AAE2SXG0"/>
<gene>
    <name evidence="9" type="ORF">GGE16_003862</name>
</gene>
<keyword evidence="5 8" id="KW-0812">Transmembrane</keyword>
<keyword evidence="3" id="KW-1003">Cell membrane</keyword>
<reference evidence="9 10" key="1">
    <citation type="submission" date="2020-08" db="EMBL/GenBank/DDBJ databases">
        <title>Genomic Encyclopedia of Type Strains, Phase IV (KMG-V): Genome sequencing to study the core and pangenomes of soil and plant-associated prokaryotes.</title>
        <authorList>
            <person name="Whitman W."/>
        </authorList>
    </citation>
    <scope>NUCLEOTIDE SEQUENCE [LARGE SCALE GENOMIC DNA]</scope>
    <source>
        <strain evidence="9 10">SEMIA 415</strain>
    </source>
</reference>
<comment type="caution">
    <text evidence="9">The sequence shown here is derived from an EMBL/GenBank/DDBJ whole genome shotgun (WGS) entry which is preliminary data.</text>
</comment>
<evidence type="ECO:0000256" key="1">
    <source>
        <dbReference type="ARBA" id="ARBA00004651"/>
    </source>
</evidence>
<evidence type="ECO:0000256" key="6">
    <source>
        <dbReference type="ARBA" id="ARBA00022989"/>
    </source>
</evidence>
<dbReference type="GO" id="GO:0022857">
    <property type="term" value="F:transmembrane transporter activity"/>
    <property type="evidence" value="ECO:0007669"/>
    <property type="project" value="InterPro"/>
</dbReference>
<evidence type="ECO:0000256" key="4">
    <source>
        <dbReference type="ARBA" id="ARBA00022519"/>
    </source>
</evidence>
<evidence type="ECO:0000256" key="5">
    <source>
        <dbReference type="ARBA" id="ARBA00022692"/>
    </source>
</evidence>
<dbReference type="CDD" id="cd06579">
    <property type="entry name" value="TM_PBP1_transp_AraH_like"/>
    <property type="match status" value="1"/>
</dbReference>
<dbReference type="Pfam" id="PF02653">
    <property type="entry name" value="BPD_transp_2"/>
    <property type="match status" value="1"/>
</dbReference>
<protein>
    <submittedName>
        <fullName evidence="9">Ribose transport system permease protein</fullName>
    </submittedName>
</protein>
<feature type="transmembrane region" description="Helical" evidence="8">
    <location>
        <begin position="272"/>
        <end position="292"/>
    </location>
</feature>
<organism evidence="9 10">
    <name type="scientific">Rhizobium leguminosarum</name>
    <dbReference type="NCBI Taxonomy" id="384"/>
    <lineage>
        <taxon>Bacteria</taxon>
        <taxon>Pseudomonadati</taxon>
        <taxon>Pseudomonadota</taxon>
        <taxon>Alphaproteobacteria</taxon>
        <taxon>Hyphomicrobiales</taxon>
        <taxon>Rhizobiaceae</taxon>
        <taxon>Rhizobium/Agrobacterium group</taxon>
        <taxon>Rhizobium</taxon>
    </lineage>
</organism>
<feature type="transmembrane region" description="Helical" evidence="8">
    <location>
        <begin position="246"/>
        <end position="265"/>
    </location>
</feature>
<dbReference type="InterPro" id="IPR001851">
    <property type="entry name" value="ABC_transp_permease"/>
</dbReference>
<feature type="transmembrane region" description="Helical" evidence="8">
    <location>
        <begin position="71"/>
        <end position="89"/>
    </location>
</feature>
<evidence type="ECO:0000256" key="2">
    <source>
        <dbReference type="ARBA" id="ARBA00022448"/>
    </source>
</evidence>
<accession>A0AAE2SXG0</accession>
<dbReference type="EMBL" id="JACIGO010000004">
    <property type="protein sequence ID" value="MBB4291792.1"/>
    <property type="molecule type" value="Genomic_DNA"/>
</dbReference>
<keyword evidence="4" id="KW-0997">Cell inner membrane</keyword>
<dbReference type="PANTHER" id="PTHR32196">
    <property type="entry name" value="ABC TRANSPORTER PERMEASE PROTEIN YPHD-RELATED-RELATED"/>
    <property type="match status" value="1"/>
</dbReference>
<feature type="transmembrane region" description="Helical" evidence="8">
    <location>
        <begin position="95"/>
        <end position="120"/>
    </location>
</feature>
<dbReference type="Proteomes" id="UP000538507">
    <property type="component" value="Unassembled WGS sequence"/>
</dbReference>
<keyword evidence="6 8" id="KW-1133">Transmembrane helix</keyword>
<dbReference type="GO" id="GO:0005886">
    <property type="term" value="C:plasma membrane"/>
    <property type="evidence" value="ECO:0007669"/>
    <property type="project" value="UniProtKB-SubCell"/>
</dbReference>
<comment type="subcellular location">
    <subcellularLocation>
        <location evidence="1">Cell membrane</location>
        <topology evidence="1">Multi-pass membrane protein</topology>
    </subcellularLocation>
</comment>
<feature type="transmembrane region" description="Helical" evidence="8">
    <location>
        <begin position="46"/>
        <end position="64"/>
    </location>
</feature>
<keyword evidence="7 8" id="KW-0472">Membrane</keyword>
<feature type="transmembrane region" description="Helical" evidence="8">
    <location>
        <begin position="127"/>
        <end position="148"/>
    </location>
</feature>
<proteinExistence type="predicted"/>
<feature type="transmembrane region" description="Helical" evidence="8">
    <location>
        <begin position="298"/>
        <end position="317"/>
    </location>
</feature>
<feature type="transmembrane region" description="Helical" evidence="8">
    <location>
        <begin position="168"/>
        <end position="187"/>
    </location>
</feature>
<keyword evidence="2" id="KW-0813">Transport</keyword>
<feature type="transmembrane region" description="Helical" evidence="8">
    <location>
        <begin position="215"/>
        <end position="234"/>
    </location>
</feature>
<evidence type="ECO:0000256" key="7">
    <source>
        <dbReference type="ARBA" id="ARBA00023136"/>
    </source>
</evidence>
<sequence>MKAVDLIPSSPIRALGMPIVILALFALFALLQPAMASFANLENLLKQTSLLFMLAAAQLLVLICRGFDLSVGANVSLVSVVSCMVMVAMPEHAQVSIATAVLVALAIGCAIGAVNGLLIAYLEINPFVVTLGTMSILTGLATTISNGFPVFGVPEAFTYVFNQSRPLGLPAPLVAAIALAALLHLLLTRTTFGRILYLIGDNARAAMVAGRNVKLHLFLAYSGCGAIAALAGLMMTAGTGSGEPNLGTSLVLNSIAAAVVGGASLRGGVGSVQAPILGALLVTIVSVGMNLAQIDGSLQSVIIGFIVIVAAFTGTIGEKLRR</sequence>
<evidence type="ECO:0000313" key="10">
    <source>
        <dbReference type="Proteomes" id="UP000538507"/>
    </source>
</evidence>
<evidence type="ECO:0000256" key="3">
    <source>
        <dbReference type="ARBA" id="ARBA00022475"/>
    </source>
</evidence>
<dbReference type="RefSeq" id="WP_183608595.1">
    <property type="nucleotide sequence ID" value="NZ_JACHAZ010000003.1"/>
</dbReference>
<evidence type="ECO:0000313" key="9">
    <source>
        <dbReference type="EMBL" id="MBB4291792.1"/>
    </source>
</evidence>